<evidence type="ECO:0000313" key="5">
    <source>
        <dbReference type="EMBL" id="RBW57036.1"/>
    </source>
</evidence>
<dbReference type="AlphaFoldDB" id="A0A366X3J5"/>
<proteinExistence type="predicted"/>
<organism evidence="5 6">
    <name type="scientific">Phaeobacter gallaeciensis</name>
    <dbReference type="NCBI Taxonomy" id="60890"/>
    <lineage>
        <taxon>Bacteria</taxon>
        <taxon>Pseudomonadati</taxon>
        <taxon>Pseudomonadota</taxon>
        <taxon>Alphaproteobacteria</taxon>
        <taxon>Rhodobacterales</taxon>
        <taxon>Roseobacteraceae</taxon>
        <taxon>Phaeobacter</taxon>
    </lineage>
</organism>
<dbReference type="Proteomes" id="UP000252706">
    <property type="component" value="Unassembled WGS sequence"/>
</dbReference>
<evidence type="ECO:0008006" key="7">
    <source>
        <dbReference type="Google" id="ProtNLM"/>
    </source>
</evidence>
<dbReference type="OrthoDB" id="9807414at2"/>
<dbReference type="EMBL" id="QOCE01000022">
    <property type="protein sequence ID" value="RBW57036.1"/>
    <property type="molecule type" value="Genomic_DNA"/>
</dbReference>
<dbReference type="Pfam" id="PF13579">
    <property type="entry name" value="Glyco_trans_4_4"/>
    <property type="match status" value="1"/>
</dbReference>
<reference evidence="5 6" key="1">
    <citation type="submission" date="2018-07" db="EMBL/GenBank/DDBJ databases">
        <title>Modular assembly of carbohydrate-degrading microbial communities in the ocean.</title>
        <authorList>
            <person name="Enke T.N."/>
            <person name="Datta M.S."/>
            <person name="Schwartzman J.A."/>
            <person name="Cermak N."/>
            <person name="Schmitz D.A."/>
            <person name="Barrere J."/>
            <person name="Cordero O.X."/>
        </authorList>
    </citation>
    <scope>NUCLEOTIDE SEQUENCE [LARGE SCALE GENOMIC DNA]</scope>
    <source>
        <strain evidence="5 6">C3M10</strain>
    </source>
</reference>
<dbReference type="InterPro" id="IPR028098">
    <property type="entry name" value="Glyco_trans_4-like_N"/>
</dbReference>
<evidence type="ECO:0000259" key="3">
    <source>
        <dbReference type="Pfam" id="PF00534"/>
    </source>
</evidence>
<feature type="domain" description="Glycosyl transferase family 1" evidence="3">
    <location>
        <begin position="227"/>
        <end position="392"/>
    </location>
</feature>
<keyword evidence="2" id="KW-0808">Transferase</keyword>
<dbReference type="PANTHER" id="PTHR12526:SF510">
    <property type="entry name" value="D-INOSITOL 3-PHOSPHATE GLYCOSYLTRANSFERASE"/>
    <property type="match status" value="1"/>
</dbReference>
<keyword evidence="1" id="KW-0328">Glycosyltransferase</keyword>
<protein>
    <recommendedName>
        <fullName evidence="7">Glycosyltransferase subfamily 4-like N-terminal domain-containing protein</fullName>
    </recommendedName>
</protein>
<accession>A0A366X3J5</accession>
<evidence type="ECO:0000256" key="2">
    <source>
        <dbReference type="ARBA" id="ARBA00022679"/>
    </source>
</evidence>
<sequence length="577" mass="64293">MSELLNATWRLPHRLAYVVSHSYPYSSNGYAVRTHEVARALTQQGHDVLVINRPGRPWDISGVSPHLAVPAEQRIDGVRYIFLPVDTKPHAGVRAQIRGAERALFEAFQVFRPGAVMAASNWETAEPAQNAARRWGAPFFYEQRGFWEMSRITWEPEYERSAAYQRERDNEVRIARDAQAVFTLNMAMRKEMIDRGIPAERIHLVPNGVSVPGRIAPDITRQSLGCTTRYLLAYIGTLSVYEGCEDLVQLLTRLRRNGVDVALMIVGSSAPKGMVDTPQVTDQDPDLEMQLRAQAEASGVAEHLHFVPRVPHARIGAYYAMSDAIVMPRRRRAVTELVAPIKPYTAASYGVPVFMTDMAPLDEIAQDIHAKLFPEGDIEAMAEMLGQALKSGAQVTSIKPLDASVFWPQRVQPILRQLELAARMAPSLPTVRSAVSAPAVARPFDTWKLPRVALQTQLDTGVVAAIGPCRHLPRARLTRLTRVNILSELAMGEGGRFVIDWCGLQEDPGEWAGLWSIDNMRLNRQIMEACRVAVDRGWQIQVTGPVRRAKAPLFRTVSALFEEIIPESACAYQEAAQ</sequence>
<dbReference type="Gene3D" id="3.40.50.2000">
    <property type="entry name" value="Glycogen Phosphorylase B"/>
    <property type="match status" value="2"/>
</dbReference>
<evidence type="ECO:0000259" key="4">
    <source>
        <dbReference type="Pfam" id="PF13579"/>
    </source>
</evidence>
<gene>
    <name evidence="5" type="ORF">DS909_08515</name>
</gene>
<evidence type="ECO:0000313" key="6">
    <source>
        <dbReference type="Proteomes" id="UP000252706"/>
    </source>
</evidence>
<comment type="caution">
    <text evidence="5">The sequence shown here is derived from an EMBL/GenBank/DDBJ whole genome shotgun (WGS) entry which is preliminary data.</text>
</comment>
<dbReference type="PANTHER" id="PTHR12526">
    <property type="entry name" value="GLYCOSYLTRANSFERASE"/>
    <property type="match status" value="1"/>
</dbReference>
<dbReference type="GO" id="GO:0016757">
    <property type="term" value="F:glycosyltransferase activity"/>
    <property type="evidence" value="ECO:0007669"/>
    <property type="project" value="UniProtKB-KW"/>
</dbReference>
<dbReference type="RefSeq" id="WP_113823029.1">
    <property type="nucleotide sequence ID" value="NZ_QOCE01000022.1"/>
</dbReference>
<feature type="domain" description="Glycosyltransferase subfamily 4-like N-terminal" evidence="4">
    <location>
        <begin position="28"/>
        <end position="208"/>
    </location>
</feature>
<dbReference type="InterPro" id="IPR001296">
    <property type="entry name" value="Glyco_trans_1"/>
</dbReference>
<dbReference type="SUPFAM" id="SSF53756">
    <property type="entry name" value="UDP-Glycosyltransferase/glycogen phosphorylase"/>
    <property type="match status" value="1"/>
</dbReference>
<evidence type="ECO:0000256" key="1">
    <source>
        <dbReference type="ARBA" id="ARBA00022676"/>
    </source>
</evidence>
<dbReference type="Pfam" id="PF00534">
    <property type="entry name" value="Glycos_transf_1"/>
    <property type="match status" value="1"/>
</dbReference>
<name>A0A366X3J5_9RHOB</name>